<evidence type="ECO:0000313" key="8">
    <source>
        <dbReference type="EMBL" id="SDI00643.1"/>
    </source>
</evidence>
<feature type="domain" description="PPIase FKBP-type" evidence="7">
    <location>
        <begin position="58"/>
        <end position="144"/>
    </location>
</feature>
<gene>
    <name evidence="8" type="ORF">SAMN05421818_1388</name>
</gene>
<dbReference type="InterPro" id="IPR001179">
    <property type="entry name" value="PPIase_FKBP_dom"/>
</dbReference>
<dbReference type="EC" id="5.2.1.8" evidence="6"/>
<evidence type="ECO:0000313" key="9">
    <source>
        <dbReference type="Proteomes" id="UP000243588"/>
    </source>
</evidence>
<dbReference type="Pfam" id="PF01346">
    <property type="entry name" value="FKBP_N"/>
    <property type="match status" value="1"/>
</dbReference>
<dbReference type="Proteomes" id="UP000243588">
    <property type="component" value="Unassembled WGS sequence"/>
</dbReference>
<proteinExistence type="inferred from homology"/>
<dbReference type="SUPFAM" id="SSF54534">
    <property type="entry name" value="FKBP-like"/>
    <property type="match status" value="1"/>
</dbReference>
<dbReference type="PROSITE" id="PS50059">
    <property type="entry name" value="FKBP_PPIASE"/>
    <property type="match status" value="1"/>
</dbReference>
<evidence type="ECO:0000256" key="4">
    <source>
        <dbReference type="ARBA" id="ARBA00023235"/>
    </source>
</evidence>
<name>A0A1G8H1Y7_9FLAO</name>
<dbReference type="Gene3D" id="3.10.50.40">
    <property type="match status" value="1"/>
</dbReference>
<dbReference type="InterPro" id="IPR046357">
    <property type="entry name" value="PPIase_dom_sf"/>
</dbReference>
<evidence type="ECO:0000256" key="1">
    <source>
        <dbReference type="ARBA" id="ARBA00000971"/>
    </source>
</evidence>
<dbReference type="AlphaFoldDB" id="A0A1G8H1Y7"/>
<keyword evidence="9" id="KW-1185">Reference proteome</keyword>
<dbReference type="Pfam" id="PF00254">
    <property type="entry name" value="FKBP_C"/>
    <property type="match status" value="1"/>
</dbReference>
<dbReference type="PANTHER" id="PTHR43811:SF19">
    <property type="entry name" value="39 KDA FK506-BINDING NUCLEAR PROTEIN"/>
    <property type="match status" value="1"/>
</dbReference>
<keyword evidence="4 5" id="KW-0413">Isomerase</keyword>
<dbReference type="GO" id="GO:0003755">
    <property type="term" value="F:peptidyl-prolyl cis-trans isomerase activity"/>
    <property type="evidence" value="ECO:0007669"/>
    <property type="project" value="UniProtKB-UniRule"/>
</dbReference>
<dbReference type="RefSeq" id="WP_090410485.1">
    <property type="nucleotide sequence ID" value="NZ_FNDQ01000038.1"/>
</dbReference>
<dbReference type="EMBL" id="FNDQ01000038">
    <property type="protein sequence ID" value="SDI00643.1"/>
    <property type="molecule type" value="Genomic_DNA"/>
</dbReference>
<evidence type="ECO:0000259" key="7">
    <source>
        <dbReference type="PROSITE" id="PS50059"/>
    </source>
</evidence>
<sequence length="146" mass="16473">MGVAELLKKRKEELANRNLLEGEKFLKEFSKLENVVVLPEGIAYQVLSLGTGEFIKLEDKFECHYEGVNVNGDVFDSSILKGKPAVFKLNKLIKAYQIVVPKLPIGTKFKMVTPAEYAYKEEHISKEIGPNSTLIFEVELLRAVTE</sequence>
<dbReference type="InterPro" id="IPR000774">
    <property type="entry name" value="PPIase_FKBP_N"/>
</dbReference>
<dbReference type="GO" id="GO:0006457">
    <property type="term" value="P:protein folding"/>
    <property type="evidence" value="ECO:0007669"/>
    <property type="project" value="InterPro"/>
</dbReference>
<comment type="catalytic activity">
    <reaction evidence="1 5 6">
        <text>[protein]-peptidylproline (omega=180) = [protein]-peptidylproline (omega=0)</text>
        <dbReference type="Rhea" id="RHEA:16237"/>
        <dbReference type="Rhea" id="RHEA-COMP:10747"/>
        <dbReference type="Rhea" id="RHEA-COMP:10748"/>
        <dbReference type="ChEBI" id="CHEBI:83833"/>
        <dbReference type="ChEBI" id="CHEBI:83834"/>
        <dbReference type="EC" id="5.2.1.8"/>
    </reaction>
</comment>
<evidence type="ECO:0000256" key="2">
    <source>
        <dbReference type="ARBA" id="ARBA00006577"/>
    </source>
</evidence>
<evidence type="ECO:0000256" key="3">
    <source>
        <dbReference type="ARBA" id="ARBA00023110"/>
    </source>
</evidence>
<protein>
    <recommendedName>
        <fullName evidence="6">Peptidyl-prolyl cis-trans isomerase</fullName>
        <ecNumber evidence="6">5.2.1.8</ecNumber>
    </recommendedName>
</protein>
<dbReference type="STRING" id="702745.SAMN05421818_1388"/>
<organism evidence="8 9">
    <name type="scientific">Myroides phaeus</name>
    <dbReference type="NCBI Taxonomy" id="702745"/>
    <lineage>
        <taxon>Bacteria</taxon>
        <taxon>Pseudomonadati</taxon>
        <taxon>Bacteroidota</taxon>
        <taxon>Flavobacteriia</taxon>
        <taxon>Flavobacteriales</taxon>
        <taxon>Flavobacteriaceae</taxon>
        <taxon>Myroides</taxon>
    </lineage>
</organism>
<keyword evidence="3 5" id="KW-0697">Rotamase</keyword>
<evidence type="ECO:0000256" key="6">
    <source>
        <dbReference type="RuleBase" id="RU003915"/>
    </source>
</evidence>
<accession>A0A1G8H1Y7</accession>
<evidence type="ECO:0000256" key="5">
    <source>
        <dbReference type="PROSITE-ProRule" id="PRU00277"/>
    </source>
</evidence>
<reference evidence="9" key="1">
    <citation type="submission" date="2016-10" db="EMBL/GenBank/DDBJ databases">
        <authorList>
            <person name="Varghese N."/>
            <person name="Submissions S."/>
        </authorList>
    </citation>
    <scope>NUCLEOTIDE SEQUENCE [LARGE SCALE GENOMIC DNA]</scope>
    <source>
        <strain evidence="9">DSM 23313</strain>
    </source>
</reference>
<dbReference type="PANTHER" id="PTHR43811">
    <property type="entry name" value="FKBP-TYPE PEPTIDYL-PROLYL CIS-TRANS ISOMERASE FKPA"/>
    <property type="match status" value="1"/>
</dbReference>
<comment type="similarity">
    <text evidence="2 6">Belongs to the FKBP-type PPIase family.</text>
</comment>